<dbReference type="RefSeq" id="WP_209359933.1">
    <property type="nucleotide sequence ID" value="NZ_JAGISH010000002.1"/>
</dbReference>
<comment type="caution">
    <text evidence="1">The sequence shown here is derived from an EMBL/GenBank/DDBJ whole genome shotgun (WGS) entry which is preliminary data.</text>
</comment>
<dbReference type="Proteomes" id="UP000675940">
    <property type="component" value="Unassembled WGS sequence"/>
</dbReference>
<evidence type="ECO:0000313" key="1">
    <source>
        <dbReference type="EMBL" id="MBP0482095.1"/>
    </source>
</evidence>
<accession>A0A940MHZ5</accession>
<name>A0A940MHZ5_9RHOB</name>
<evidence type="ECO:0000313" key="2">
    <source>
        <dbReference type="Proteomes" id="UP000675940"/>
    </source>
</evidence>
<organism evidence="1 2">
    <name type="scientific">Sagittula salina</name>
    <dbReference type="NCBI Taxonomy" id="2820268"/>
    <lineage>
        <taxon>Bacteria</taxon>
        <taxon>Pseudomonadati</taxon>
        <taxon>Pseudomonadota</taxon>
        <taxon>Alphaproteobacteria</taxon>
        <taxon>Rhodobacterales</taxon>
        <taxon>Roseobacteraceae</taxon>
        <taxon>Sagittula</taxon>
    </lineage>
</organism>
<keyword evidence="2" id="KW-1185">Reference proteome</keyword>
<protein>
    <submittedName>
        <fullName evidence="1">Uncharacterized protein</fullName>
    </submittedName>
</protein>
<reference evidence="1" key="1">
    <citation type="submission" date="2021-03" db="EMBL/GenBank/DDBJ databases">
        <title>Sagittula salina sp. nov. strain M10.9X isolated from the marine waste.</title>
        <authorList>
            <person name="Satari L."/>
            <person name="Molina-Menor E."/>
            <person name="Vidal-Verdu A."/>
            <person name="Pascual J."/>
            <person name="Pereto J."/>
            <person name="Porcar M."/>
        </authorList>
    </citation>
    <scope>NUCLEOTIDE SEQUENCE</scope>
    <source>
        <strain evidence="1">M10.9X</strain>
    </source>
</reference>
<dbReference type="AlphaFoldDB" id="A0A940MHZ5"/>
<sequence>MDYENTMTPKEVEYDLIEWAEGGEEGESHPACLTHWGLNKSQLEIIKEACAAPYAAASSANAMWCISDQEGLTTIAEVLRHY</sequence>
<dbReference type="EMBL" id="JAGISH010000002">
    <property type="protein sequence ID" value="MBP0482095.1"/>
    <property type="molecule type" value="Genomic_DNA"/>
</dbReference>
<gene>
    <name evidence="1" type="ORF">J5474_06270</name>
</gene>
<proteinExistence type="predicted"/>